<dbReference type="AlphaFoldDB" id="A0A9P6B8C7"/>
<gene>
    <name evidence="1" type="ORF">BS47DRAFT_1387897</name>
</gene>
<keyword evidence="2" id="KW-1185">Reference proteome</keyword>
<comment type="caution">
    <text evidence="1">The sequence shown here is derived from an EMBL/GenBank/DDBJ whole genome shotgun (WGS) entry which is preliminary data.</text>
</comment>
<accession>A0A9P6B8C7</accession>
<name>A0A9P6B8C7_9AGAM</name>
<organism evidence="1 2">
    <name type="scientific">Hydnum rufescens UP504</name>
    <dbReference type="NCBI Taxonomy" id="1448309"/>
    <lineage>
        <taxon>Eukaryota</taxon>
        <taxon>Fungi</taxon>
        <taxon>Dikarya</taxon>
        <taxon>Basidiomycota</taxon>
        <taxon>Agaricomycotina</taxon>
        <taxon>Agaricomycetes</taxon>
        <taxon>Cantharellales</taxon>
        <taxon>Hydnaceae</taxon>
        <taxon>Hydnum</taxon>
    </lineage>
</organism>
<proteinExistence type="predicted"/>
<evidence type="ECO:0000313" key="2">
    <source>
        <dbReference type="Proteomes" id="UP000886523"/>
    </source>
</evidence>
<dbReference type="Proteomes" id="UP000886523">
    <property type="component" value="Unassembled WGS sequence"/>
</dbReference>
<sequence length="120" mass="13052">MILSNGQEGRSAVVTRSIQLGELAGGKADIPSFIDNGPSMIELFIKAPNKSWNGRWAVLVLESDWFLGTRNIPPGPIYEYNPRCSLRRRSIALVLKNHDKSPTGKASAVTGAGYALQLID</sequence>
<protein>
    <submittedName>
        <fullName evidence="1">Uncharacterized protein</fullName>
    </submittedName>
</protein>
<dbReference type="EMBL" id="MU128916">
    <property type="protein sequence ID" value="KAF9519603.1"/>
    <property type="molecule type" value="Genomic_DNA"/>
</dbReference>
<reference evidence="1" key="1">
    <citation type="journal article" date="2020" name="Nat. Commun.">
        <title>Large-scale genome sequencing of mycorrhizal fungi provides insights into the early evolution of symbiotic traits.</title>
        <authorList>
            <person name="Miyauchi S."/>
            <person name="Kiss E."/>
            <person name="Kuo A."/>
            <person name="Drula E."/>
            <person name="Kohler A."/>
            <person name="Sanchez-Garcia M."/>
            <person name="Morin E."/>
            <person name="Andreopoulos B."/>
            <person name="Barry K.W."/>
            <person name="Bonito G."/>
            <person name="Buee M."/>
            <person name="Carver A."/>
            <person name="Chen C."/>
            <person name="Cichocki N."/>
            <person name="Clum A."/>
            <person name="Culley D."/>
            <person name="Crous P.W."/>
            <person name="Fauchery L."/>
            <person name="Girlanda M."/>
            <person name="Hayes R.D."/>
            <person name="Keri Z."/>
            <person name="LaButti K."/>
            <person name="Lipzen A."/>
            <person name="Lombard V."/>
            <person name="Magnuson J."/>
            <person name="Maillard F."/>
            <person name="Murat C."/>
            <person name="Nolan M."/>
            <person name="Ohm R.A."/>
            <person name="Pangilinan J."/>
            <person name="Pereira M.F."/>
            <person name="Perotto S."/>
            <person name="Peter M."/>
            <person name="Pfister S."/>
            <person name="Riley R."/>
            <person name="Sitrit Y."/>
            <person name="Stielow J.B."/>
            <person name="Szollosi G."/>
            <person name="Zifcakova L."/>
            <person name="Stursova M."/>
            <person name="Spatafora J.W."/>
            <person name="Tedersoo L."/>
            <person name="Vaario L.M."/>
            <person name="Yamada A."/>
            <person name="Yan M."/>
            <person name="Wang P."/>
            <person name="Xu J."/>
            <person name="Bruns T."/>
            <person name="Baldrian P."/>
            <person name="Vilgalys R."/>
            <person name="Dunand C."/>
            <person name="Henrissat B."/>
            <person name="Grigoriev I.V."/>
            <person name="Hibbett D."/>
            <person name="Nagy L.G."/>
            <person name="Martin F.M."/>
        </authorList>
    </citation>
    <scope>NUCLEOTIDE SEQUENCE</scope>
    <source>
        <strain evidence="1">UP504</strain>
    </source>
</reference>
<evidence type="ECO:0000313" key="1">
    <source>
        <dbReference type="EMBL" id="KAF9519603.1"/>
    </source>
</evidence>